<evidence type="ECO:0000256" key="1">
    <source>
        <dbReference type="SAM" id="SignalP"/>
    </source>
</evidence>
<protein>
    <submittedName>
        <fullName evidence="2">Uncharacterized protein</fullName>
    </submittedName>
</protein>
<proteinExistence type="predicted"/>
<evidence type="ECO:0000313" key="3">
    <source>
        <dbReference type="Proteomes" id="UP000823941"/>
    </source>
</evidence>
<gene>
    <name evidence="2" type="ORF">JYU34_016072</name>
</gene>
<dbReference type="EMBL" id="JAHIBW010000021">
    <property type="protein sequence ID" value="KAG7300451.1"/>
    <property type="molecule type" value="Genomic_DNA"/>
</dbReference>
<organism evidence="2 3">
    <name type="scientific">Plutella xylostella</name>
    <name type="common">Diamondback moth</name>
    <name type="synonym">Plutella maculipennis</name>
    <dbReference type="NCBI Taxonomy" id="51655"/>
    <lineage>
        <taxon>Eukaryota</taxon>
        <taxon>Metazoa</taxon>
        <taxon>Ecdysozoa</taxon>
        <taxon>Arthropoda</taxon>
        <taxon>Hexapoda</taxon>
        <taxon>Insecta</taxon>
        <taxon>Pterygota</taxon>
        <taxon>Neoptera</taxon>
        <taxon>Endopterygota</taxon>
        <taxon>Lepidoptera</taxon>
        <taxon>Glossata</taxon>
        <taxon>Ditrysia</taxon>
        <taxon>Yponomeutoidea</taxon>
        <taxon>Plutellidae</taxon>
        <taxon>Plutella</taxon>
    </lineage>
</organism>
<dbReference type="PANTHER" id="PTHR21253:SF0">
    <property type="entry name" value="F-BOX ONLY PROTEIN 11-RELATED"/>
    <property type="match status" value="1"/>
</dbReference>
<evidence type="ECO:0000313" key="2">
    <source>
        <dbReference type="EMBL" id="KAG7300451.1"/>
    </source>
</evidence>
<feature type="signal peptide" evidence="1">
    <location>
        <begin position="1"/>
        <end position="20"/>
    </location>
</feature>
<reference evidence="2 3" key="1">
    <citation type="submission" date="2021-06" db="EMBL/GenBank/DDBJ databases">
        <title>A haploid diamondback moth (Plutella xylostella L.) genome assembly resolves 31 chromosomes and identifies a diamide resistance mutation.</title>
        <authorList>
            <person name="Ward C.M."/>
            <person name="Perry K.D."/>
            <person name="Baker G."/>
            <person name="Powis K."/>
            <person name="Heckel D.G."/>
            <person name="Baxter S.W."/>
        </authorList>
    </citation>
    <scope>NUCLEOTIDE SEQUENCE [LARGE SCALE GENOMIC DNA]</scope>
    <source>
        <strain evidence="2 3">LV</strain>
        <tissue evidence="2">Single pupa</tissue>
    </source>
</reference>
<sequence>MVSVILTFLTLSLFVFECQSSERNSSLGQCDGRKIGISHLRKRRHLTFPDKSNFVITLSLVKAFMTHAPAGWNTVFEVDVMFPLPDHTFQSSLRNKIKHRQRRDVWERIREAIELHNMNGRECILRIICEAREHLAPPGRSLAHDILRAIFTAPIHESDFQDELADYYEEFKDPRCCDRVHDCPISLLHYILKLNQEKIY</sequence>
<dbReference type="Pfam" id="PF07841">
    <property type="entry name" value="DM4_12"/>
    <property type="match status" value="1"/>
</dbReference>
<dbReference type="InterPro" id="IPR006631">
    <property type="entry name" value="DM4_12"/>
</dbReference>
<dbReference type="PANTHER" id="PTHR21253">
    <property type="entry name" value="F-BOX ONLY PROTEIN 11-RELATED"/>
    <property type="match status" value="1"/>
</dbReference>
<name>A0ABQ7Q5J5_PLUXY</name>
<keyword evidence="3" id="KW-1185">Reference proteome</keyword>
<dbReference type="SMART" id="SM00718">
    <property type="entry name" value="DM4_12"/>
    <property type="match status" value="1"/>
</dbReference>
<accession>A0ABQ7Q5J5</accession>
<comment type="caution">
    <text evidence="2">The sequence shown here is derived from an EMBL/GenBank/DDBJ whole genome shotgun (WGS) entry which is preliminary data.</text>
</comment>
<feature type="chain" id="PRO_5045985263" evidence="1">
    <location>
        <begin position="21"/>
        <end position="200"/>
    </location>
</feature>
<dbReference type="Proteomes" id="UP000823941">
    <property type="component" value="Chromosome 21"/>
</dbReference>
<keyword evidence="1" id="KW-0732">Signal</keyword>